<dbReference type="OrthoDB" id="18193at2759"/>
<dbReference type="GO" id="GO:0006139">
    <property type="term" value="P:nucleobase-containing compound metabolic process"/>
    <property type="evidence" value="ECO:0007669"/>
    <property type="project" value="InterPro"/>
</dbReference>
<keyword evidence="13" id="KW-1185">Reference proteome</keyword>
<evidence type="ECO:0000256" key="8">
    <source>
        <dbReference type="ARBA" id="ARBA00040531"/>
    </source>
</evidence>
<feature type="compositionally biased region" description="Low complexity" evidence="10">
    <location>
        <begin position="658"/>
        <end position="672"/>
    </location>
</feature>
<keyword evidence="7" id="KW-0539">Nucleus</keyword>
<keyword evidence="2" id="KW-0540">Nuclease</keyword>
<evidence type="ECO:0000259" key="11">
    <source>
        <dbReference type="SMART" id="SM00474"/>
    </source>
</evidence>
<evidence type="ECO:0000256" key="9">
    <source>
        <dbReference type="ARBA" id="ARBA00042761"/>
    </source>
</evidence>
<keyword evidence="4" id="KW-0378">Hydrolase</keyword>
<dbReference type="Pfam" id="PF01612">
    <property type="entry name" value="DNA_pol_A_exo1"/>
    <property type="match status" value="1"/>
</dbReference>
<evidence type="ECO:0000256" key="7">
    <source>
        <dbReference type="ARBA" id="ARBA00023242"/>
    </source>
</evidence>
<dbReference type="InterPro" id="IPR012337">
    <property type="entry name" value="RNaseH-like_sf"/>
</dbReference>
<feature type="region of interest" description="Disordered" evidence="10">
    <location>
        <begin position="637"/>
        <end position="672"/>
    </location>
</feature>
<evidence type="ECO:0000256" key="2">
    <source>
        <dbReference type="ARBA" id="ARBA00022722"/>
    </source>
</evidence>
<dbReference type="GO" id="GO:0046872">
    <property type="term" value="F:metal ion binding"/>
    <property type="evidence" value="ECO:0007669"/>
    <property type="project" value="UniProtKB-KW"/>
</dbReference>
<keyword evidence="5" id="KW-0269">Exonuclease</keyword>
<gene>
    <name evidence="12" type="ORF">FA14DRAFT_173581</name>
</gene>
<dbReference type="RefSeq" id="XP_025354136.1">
    <property type="nucleotide sequence ID" value="XM_025500490.1"/>
</dbReference>
<dbReference type="InterPro" id="IPR051132">
    <property type="entry name" value="3-5_Exonuclease_domain"/>
</dbReference>
<evidence type="ECO:0000256" key="6">
    <source>
        <dbReference type="ARBA" id="ARBA00022842"/>
    </source>
</evidence>
<dbReference type="SMART" id="SM00474">
    <property type="entry name" value="35EXOc"/>
    <property type="match status" value="1"/>
</dbReference>
<dbReference type="InParanoid" id="A0A316V9B1"/>
<dbReference type="GeneID" id="37022271"/>
<evidence type="ECO:0000256" key="10">
    <source>
        <dbReference type="SAM" id="MobiDB-lite"/>
    </source>
</evidence>
<dbReference type="AlphaFoldDB" id="A0A316V9B1"/>
<evidence type="ECO:0000256" key="4">
    <source>
        <dbReference type="ARBA" id="ARBA00022801"/>
    </source>
</evidence>
<feature type="region of interest" description="Disordered" evidence="10">
    <location>
        <begin position="465"/>
        <end position="556"/>
    </location>
</feature>
<evidence type="ECO:0000256" key="5">
    <source>
        <dbReference type="ARBA" id="ARBA00022839"/>
    </source>
</evidence>
<feature type="compositionally biased region" description="Low complexity" evidence="10">
    <location>
        <begin position="471"/>
        <end position="484"/>
    </location>
</feature>
<evidence type="ECO:0000313" key="13">
    <source>
        <dbReference type="Proteomes" id="UP000245771"/>
    </source>
</evidence>
<dbReference type="GO" id="GO:0003676">
    <property type="term" value="F:nucleic acid binding"/>
    <property type="evidence" value="ECO:0007669"/>
    <property type="project" value="InterPro"/>
</dbReference>
<dbReference type="GO" id="GO:0008408">
    <property type="term" value="F:3'-5' exonuclease activity"/>
    <property type="evidence" value="ECO:0007669"/>
    <property type="project" value="InterPro"/>
</dbReference>
<evidence type="ECO:0000313" key="12">
    <source>
        <dbReference type="EMBL" id="PWN33834.1"/>
    </source>
</evidence>
<feature type="compositionally biased region" description="Polar residues" evidence="10">
    <location>
        <begin position="502"/>
        <end position="515"/>
    </location>
</feature>
<feature type="compositionally biased region" description="Polar residues" evidence="10">
    <location>
        <begin position="37"/>
        <end position="51"/>
    </location>
</feature>
<dbReference type="InterPro" id="IPR002562">
    <property type="entry name" value="3'-5'_exonuclease_dom"/>
</dbReference>
<feature type="region of interest" description="Disordered" evidence="10">
    <location>
        <begin position="407"/>
        <end position="430"/>
    </location>
</feature>
<dbReference type="GO" id="GO:0005634">
    <property type="term" value="C:nucleus"/>
    <property type="evidence" value="ECO:0007669"/>
    <property type="project" value="UniProtKB-SubCell"/>
</dbReference>
<accession>A0A316V9B1</accession>
<feature type="compositionally biased region" description="Polar residues" evidence="10">
    <location>
        <begin position="529"/>
        <end position="543"/>
    </location>
</feature>
<reference evidence="12 13" key="1">
    <citation type="journal article" date="2018" name="Mol. Biol. Evol.">
        <title>Broad Genomic Sampling Reveals a Smut Pathogenic Ancestry of the Fungal Clade Ustilaginomycotina.</title>
        <authorList>
            <person name="Kijpornyongpan T."/>
            <person name="Mondo S.J."/>
            <person name="Barry K."/>
            <person name="Sandor L."/>
            <person name="Lee J."/>
            <person name="Lipzen A."/>
            <person name="Pangilinan J."/>
            <person name="LaButti K."/>
            <person name="Hainaut M."/>
            <person name="Henrissat B."/>
            <person name="Grigoriev I.V."/>
            <person name="Spatafora J.W."/>
            <person name="Aime M.C."/>
        </authorList>
    </citation>
    <scope>NUCLEOTIDE SEQUENCE [LARGE SCALE GENOMIC DNA]</scope>
    <source>
        <strain evidence="12 13">MCA 3882</strain>
    </source>
</reference>
<comment type="subcellular location">
    <subcellularLocation>
        <location evidence="1">Nucleus</location>
    </subcellularLocation>
</comment>
<evidence type="ECO:0000256" key="1">
    <source>
        <dbReference type="ARBA" id="ARBA00004123"/>
    </source>
</evidence>
<dbReference type="PANTHER" id="PTHR13620">
    <property type="entry name" value="3-5 EXONUCLEASE"/>
    <property type="match status" value="1"/>
</dbReference>
<sequence length="672" mass="74639">MFARFVTSWFSYASSWRNSLQVLQTNSLGAHRGRKNPNLSYKMSSSSTHNATGLFGEQSHSPIDLTSSPPQPTPPARMFGKDVTNSNSSLLRQLDNAYTTTQVRTLTTASKPIPPAEPVRRVLPSMPSKKRNKILREWERTSLEKHLVAYSFKRPAGRVWAMRKKPEEVDAERAELHWAVFKGQSTNARIAVSPVRIPTLHFCKTIEESNACLPKIEAGEMLSFDMEWEVDPINHKSKKTSVVQLASATDIYVLHLAMMPSLPEGLLRILADFTILKCGVAIKQDAAKFRRDFDKEVNGCLELSAVAKHADPKRWKSHVGMIALRDLSRIYLNRKLDKSIEIRAGKWESANLDDRQCEYAANDVYVGVELIHTLAGMIGNLDPLKEGKDVFQTTEFGKFLVQVNRAPGQEKGSVSNKKGESSKDAGDAKPISSELDALWTDATSSKLPLPSGLEDAWDEDSKIDQIAEQAESSSEPSPETLHSSSRPKPSPAVKNGSAIANDPTTEQTLPVTKISTADERVHAKRKLPSEQSSPDNRATTTKPRSPKKDRESTSEAALRYWKKGSTFEEIAGLLRKPPYALSTVAGHVLKSLSAKNVSLKGSEKARLRIELKPDKMFYARKTYKMYLVRQDIIIHGTIQVTREPKPPKKKTKADRRPSASSSSSGRSSSLSL</sequence>
<dbReference type="PANTHER" id="PTHR13620:SF109">
    <property type="entry name" value="3'-5' EXONUCLEASE"/>
    <property type="match status" value="1"/>
</dbReference>
<protein>
    <recommendedName>
        <fullName evidence="8">3'-5' exonuclease</fullName>
    </recommendedName>
    <alternativeName>
        <fullName evidence="9">Werner Syndrome-like exonuclease</fullName>
    </alternativeName>
</protein>
<name>A0A316V9B1_9BASI</name>
<dbReference type="EMBL" id="KZ819604">
    <property type="protein sequence ID" value="PWN33834.1"/>
    <property type="molecule type" value="Genomic_DNA"/>
</dbReference>
<proteinExistence type="predicted"/>
<feature type="compositionally biased region" description="Polar residues" evidence="10">
    <location>
        <begin position="58"/>
        <end position="68"/>
    </location>
</feature>
<keyword evidence="6" id="KW-0460">Magnesium</keyword>
<dbReference type="Gene3D" id="3.30.420.10">
    <property type="entry name" value="Ribonuclease H-like superfamily/Ribonuclease H"/>
    <property type="match status" value="1"/>
</dbReference>
<dbReference type="InterPro" id="IPR036397">
    <property type="entry name" value="RNaseH_sf"/>
</dbReference>
<dbReference type="STRING" id="1280837.A0A316V9B1"/>
<dbReference type="Proteomes" id="UP000245771">
    <property type="component" value="Unassembled WGS sequence"/>
</dbReference>
<dbReference type="CDD" id="cd06141">
    <property type="entry name" value="WRN_exo"/>
    <property type="match status" value="1"/>
</dbReference>
<organism evidence="12 13">
    <name type="scientific">Meira miltonrushii</name>
    <dbReference type="NCBI Taxonomy" id="1280837"/>
    <lineage>
        <taxon>Eukaryota</taxon>
        <taxon>Fungi</taxon>
        <taxon>Dikarya</taxon>
        <taxon>Basidiomycota</taxon>
        <taxon>Ustilaginomycotina</taxon>
        <taxon>Exobasidiomycetes</taxon>
        <taxon>Exobasidiales</taxon>
        <taxon>Brachybasidiaceae</taxon>
        <taxon>Meira</taxon>
    </lineage>
</organism>
<evidence type="ECO:0000256" key="3">
    <source>
        <dbReference type="ARBA" id="ARBA00022723"/>
    </source>
</evidence>
<keyword evidence="3" id="KW-0479">Metal-binding</keyword>
<feature type="domain" description="3'-5' exonuclease" evidence="11">
    <location>
        <begin position="200"/>
        <end position="379"/>
    </location>
</feature>
<dbReference type="SUPFAM" id="SSF53098">
    <property type="entry name" value="Ribonuclease H-like"/>
    <property type="match status" value="1"/>
</dbReference>
<feature type="compositionally biased region" description="Basic and acidic residues" evidence="10">
    <location>
        <begin position="417"/>
        <end position="427"/>
    </location>
</feature>
<feature type="region of interest" description="Disordered" evidence="10">
    <location>
        <begin position="30"/>
        <end position="83"/>
    </location>
</feature>